<sequence>MASRRRRPSSPSTGRGPPLEDEDLLGEILLRLPVQPPHLLNASLVSERWRRVATDRRFVRRFRIHHGRPPLLGLFRGYSHGYHIDVVSFRSAPGSPYCIPSRRFYLPSDGRLGWRLVDCRHGRLLFEHWEKREAIIWDPITEDHCFVSVPLQFRDPKIFSRNCNWAVLCAADEQGHVHGCCHWSPFKIVLVAIYRPENQAVAIASVYSSETGKWGDLLSTTDVPYVSSSITTASTLVGNTLHLAHIWGVIQFDLDAQRLAVAKIFWPPGVPYDVQIIHSEDGGVACATLSNLRDEPYFQMWERKVSCDGVPTWVLLKSVQLQQILGLGFRISKEESCIVSYAEDVRAIFLRVHFCIYMIQLESMQSKEFFVEINPLSTYHPFTSFSTEGF</sequence>
<evidence type="ECO:0000313" key="1">
    <source>
        <dbReference type="EnsemblPlants" id="AVESA.00010b.r2.3CG0512970.1.CDS"/>
    </source>
</evidence>
<keyword evidence="2" id="KW-1185">Reference proteome</keyword>
<name>A0ACD5VVG1_AVESA</name>
<dbReference type="EnsemblPlants" id="AVESA.00010b.r2.3CG0512970.1">
    <property type="protein sequence ID" value="AVESA.00010b.r2.3CG0512970.1.CDS"/>
    <property type="gene ID" value="AVESA.00010b.r2.3CG0512970"/>
</dbReference>
<organism evidence="1 2">
    <name type="scientific">Avena sativa</name>
    <name type="common">Oat</name>
    <dbReference type="NCBI Taxonomy" id="4498"/>
    <lineage>
        <taxon>Eukaryota</taxon>
        <taxon>Viridiplantae</taxon>
        <taxon>Streptophyta</taxon>
        <taxon>Embryophyta</taxon>
        <taxon>Tracheophyta</taxon>
        <taxon>Spermatophyta</taxon>
        <taxon>Magnoliopsida</taxon>
        <taxon>Liliopsida</taxon>
        <taxon>Poales</taxon>
        <taxon>Poaceae</taxon>
        <taxon>BOP clade</taxon>
        <taxon>Pooideae</taxon>
        <taxon>Poodae</taxon>
        <taxon>Poeae</taxon>
        <taxon>Poeae Chloroplast Group 1 (Aveneae type)</taxon>
        <taxon>Aveninae</taxon>
        <taxon>Avena</taxon>
    </lineage>
</organism>
<evidence type="ECO:0000313" key="2">
    <source>
        <dbReference type="Proteomes" id="UP001732700"/>
    </source>
</evidence>
<proteinExistence type="predicted"/>
<reference evidence="1" key="1">
    <citation type="submission" date="2021-05" db="EMBL/GenBank/DDBJ databases">
        <authorList>
            <person name="Scholz U."/>
            <person name="Mascher M."/>
            <person name="Fiebig A."/>
        </authorList>
    </citation>
    <scope>NUCLEOTIDE SEQUENCE [LARGE SCALE GENOMIC DNA]</scope>
</reference>
<reference evidence="1" key="2">
    <citation type="submission" date="2025-09" db="UniProtKB">
        <authorList>
            <consortium name="EnsemblPlants"/>
        </authorList>
    </citation>
    <scope>IDENTIFICATION</scope>
</reference>
<protein>
    <submittedName>
        <fullName evidence="1">Uncharacterized protein</fullName>
    </submittedName>
</protein>
<dbReference type="Proteomes" id="UP001732700">
    <property type="component" value="Chromosome 3C"/>
</dbReference>
<accession>A0ACD5VVG1</accession>